<feature type="region of interest" description="Disordered" evidence="1">
    <location>
        <begin position="81"/>
        <end position="107"/>
    </location>
</feature>
<keyword evidence="3" id="KW-1185">Reference proteome</keyword>
<feature type="compositionally biased region" description="Low complexity" evidence="1">
    <location>
        <begin position="717"/>
        <end position="772"/>
    </location>
</feature>
<feature type="region of interest" description="Disordered" evidence="1">
    <location>
        <begin position="138"/>
        <end position="188"/>
    </location>
</feature>
<dbReference type="STRING" id="4999.A0A1Y1U748"/>
<dbReference type="InParanoid" id="A0A1Y1U748"/>
<dbReference type="EMBL" id="NBSH01000017">
    <property type="protein sequence ID" value="ORX33832.1"/>
    <property type="molecule type" value="Genomic_DNA"/>
</dbReference>
<feature type="region of interest" description="Disordered" evidence="1">
    <location>
        <begin position="32"/>
        <end position="69"/>
    </location>
</feature>
<organism evidence="2 3">
    <name type="scientific">Kockovaella imperatae</name>
    <dbReference type="NCBI Taxonomy" id="4999"/>
    <lineage>
        <taxon>Eukaryota</taxon>
        <taxon>Fungi</taxon>
        <taxon>Dikarya</taxon>
        <taxon>Basidiomycota</taxon>
        <taxon>Agaricomycotina</taxon>
        <taxon>Tremellomycetes</taxon>
        <taxon>Tremellales</taxon>
        <taxon>Cuniculitremaceae</taxon>
        <taxon>Kockovaella</taxon>
    </lineage>
</organism>
<feature type="region of interest" description="Disordered" evidence="1">
    <location>
        <begin position="327"/>
        <end position="423"/>
    </location>
</feature>
<dbReference type="AlphaFoldDB" id="A0A1Y1U748"/>
<gene>
    <name evidence="2" type="ORF">BD324DRAFT_638806</name>
</gene>
<sequence>MRVTVAALRARIDNETPEIASEVHTSTPLSRYVSAPAHRSPSIVPQAPTTGSSRRGSSHATSPRNTHPAIPTYDEALAAFPDASQDVPPGPSLTLSAYHGTDGPSLAGITTSAVEEEEEEDDDDPLIPRLLRAPPERTLRPLRRLTEPILTSRAPSPVPDDAPSASPSLPPSQLDPLTPAHALELPAPPADALPSYSAHLARDELRLISTVHLDQNHPAAAFFSAMTASAITANPLASPPPATDELETGGKKLKVTISCGGESMNGSGRVFVRMGRGGVVEGKIHVGRVDHATGLEISIIGLVNTSYYVRGQYTLIDTLPLARRQLQLYPPPDPNEPSAGGGDAAGTTSDATPGATHTADTATPGPSSPPVAPSPLFHPAPPTPRTSNRPISPHAPYTVTGDGARGAMVSPGIPNDASADRSNPVKNFDFRHFKKLEPVYEDMVPQNSAFTFSLRMPETYYRDDQVPLPPSAQIFQVGMQCSVEYFLRIKLTRKSWRLNEAIGIPIIYEPRAFVTPRRLRALTTDDALNPGWRSIRLHGGAPSRNTDQTAAPRPGVEVTLLLPSPPILFIPADQPPPPIPFHLHFHSASTLPLATFSDPNQCHFIVRLMRVASMRIGSEREMRRMEIPSKVEIWQEGGPHMTLGPESRPQAHGLTGSATSNLGMPARPPEPQAADTGSVTPAPAITSAPTPALTPTRPSSRRRSFSERASFLRRRSSSTSATAPTAAPAPSTTAPSPSPSAAIAPSASTVATIAEEPPSSPTLEPEPESISSHLPNGVPSAQPLGDEVVGSESVLTPLPLGATDVHLLGQLTLNLPETGPILLRTLVQSFMTPEIGVTYVLEVGLQPKSGAVKEAFTHVWGGGLIEVVLGPRSEGDRSMRTGMVPIVVG</sequence>
<dbReference type="GeneID" id="33558964"/>
<dbReference type="RefSeq" id="XP_021868131.1">
    <property type="nucleotide sequence ID" value="XM_022017155.1"/>
</dbReference>
<evidence type="ECO:0000313" key="2">
    <source>
        <dbReference type="EMBL" id="ORX33832.1"/>
    </source>
</evidence>
<feature type="compositionally biased region" description="Low complexity" evidence="1">
    <location>
        <begin position="152"/>
        <end position="185"/>
    </location>
</feature>
<protein>
    <submittedName>
        <fullName evidence="2">Uncharacterized protein</fullName>
    </submittedName>
</protein>
<name>A0A1Y1U748_9TREE</name>
<feature type="compositionally biased region" description="Low complexity" evidence="1">
    <location>
        <begin position="345"/>
        <end position="356"/>
    </location>
</feature>
<feature type="region of interest" description="Disordered" evidence="1">
    <location>
        <begin position="636"/>
        <end position="785"/>
    </location>
</feature>
<feature type="compositionally biased region" description="Low complexity" evidence="1">
    <location>
        <begin position="678"/>
        <end position="698"/>
    </location>
</feature>
<evidence type="ECO:0000313" key="3">
    <source>
        <dbReference type="Proteomes" id="UP000193218"/>
    </source>
</evidence>
<reference evidence="2 3" key="1">
    <citation type="submission" date="2017-03" db="EMBL/GenBank/DDBJ databases">
        <title>Widespread Adenine N6-methylation of Active Genes in Fungi.</title>
        <authorList>
            <consortium name="DOE Joint Genome Institute"/>
            <person name="Mondo S.J."/>
            <person name="Dannebaum R.O."/>
            <person name="Kuo R.C."/>
            <person name="Louie K.B."/>
            <person name="Bewick A.J."/>
            <person name="Labutti K."/>
            <person name="Haridas S."/>
            <person name="Kuo A."/>
            <person name="Salamov A."/>
            <person name="Ahrendt S.R."/>
            <person name="Lau R."/>
            <person name="Bowen B.P."/>
            <person name="Lipzen A."/>
            <person name="Sullivan W."/>
            <person name="Andreopoulos W.B."/>
            <person name="Clum A."/>
            <person name="Lindquist E."/>
            <person name="Daum C."/>
            <person name="Northen T.R."/>
            <person name="Ramamoorthy G."/>
            <person name="Schmitz R.J."/>
            <person name="Gryganskyi A."/>
            <person name="Culley D."/>
            <person name="Magnuson J."/>
            <person name="James T.Y."/>
            <person name="O'Malley M.A."/>
            <person name="Stajich J.E."/>
            <person name="Spatafora J.W."/>
            <person name="Visel A."/>
            <person name="Grigoriev I.V."/>
        </authorList>
    </citation>
    <scope>NUCLEOTIDE SEQUENCE [LARGE SCALE GENOMIC DNA]</scope>
    <source>
        <strain evidence="2 3">NRRL Y-17943</strain>
    </source>
</reference>
<proteinExistence type="predicted"/>
<evidence type="ECO:0000256" key="1">
    <source>
        <dbReference type="SAM" id="MobiDB-lite"/>
    </source>
</evidence>
<dbReference type="Proteomes" id="UP000193218">
    <property type="component" value="Unassembled WGS sequence"/>
</dbReference>
<accession>A0A1Y1U748</accession>
<dbReference type="OrthoDB" id="2586076at2759"/>
<comment type="caution">
    <text evidence="2">The sequence shown here is derived from an EMBL/GenBank/DDBJ whole genome shotgun (WGS) entry which is preliminary data.</text>
</comment>
<feature type="compositionally biased region" description="Pro residues" evidence="1">
    <location>
        <begin position="366"/>
        <end position="384"/>
    </location>
</feature>
<feature type="compositionally biased region" description="Polar residues" evidence="1">
    <location>
        <begin position="47"/>
        <end position="65"/>
    </location>
</feature>